<sequence>MSNGYGNQHFQTPQGLQPAIPFSQQADLDEQFRQAEQTYLATYHPNARQHAVYPPIDPTRTTLSQGPPYVLYRPPPQEAAQPPQNHQGPDPQQRRRGQDARFVPTQPPPPPPQQPSAPQPVTPQQLNQQNQGQASHVRAQDETMQEGEAESDEQEGDDDDDNQDDDGNDGDGAPRKPNRCTRQVQPVTPLHYPAVRPTLLLGPYETREEAVKAVIEYGVAQGYMLVLSGSCRSKTSWSGNEEDRPVVRLDYMCDRSGTFKSTSTGKRKRTTHKTGCPTRIKVVCRKRDGCKWFIDPRCELHNHDLNVNDMDTIASYRRWRRLQQGGSSSETREERSERMKKGRNPTLPAPVPAPVFHNPGPQPPADPTGPVHMAALKGQVKILEILLNRGGDINAYDSTGRTALHCALAGSRMDAFRLLINRGADVTRCDTKGLSPLRMAVEKGMEDAVVALIEKGADPNNRSAAYDPSASPKSRTSSRGRLRRVDARLEPKALSREREREGERGRGRGVEGYEV</sequence>
<dbReference type="PANTHER" id="PTHR24189">
    <property type="entry name" value="MYOTROPHIN"/>
    <property type="match status" value="1"/>
</dbReference>
<feature type="compositionally biased region" description="Basic and acidic residues" evidence="4">
    <location>
        <begin position="483"/>
        <end position="515"/>
    </location>
</feature>
<dbReference type="Proteomes" id="UP001197093">
    <property type="component" value="Unassembled WGS sequence"/>
</dbReference>
<evidence type="ECO:0000256" key="3">
    <source>
        <dbReference type="PROSITE-ProRule" id="PRU00023"/>
    </source>
</evidence>
<feature type="compositionally biased region" description="Pro residues" evidence="4">
    <location>
        <begin position="105"/>
        <end position="121"/>
    </location>
</feature>
<dbReference type="Pfam" id="PF03101">
    <property type="entry name" value="FAR1"/>
    <property type="match status" value="1"/>
</dbReference>
<dbReference type="PROSITE" id="PS50297">
    <property type="entry name" value="ANK_REP_REGION"/>
    <property type="match status" value="3"/>
</dbReference>
<dbReference type="EMBL" id="JAHCVI010000004">
    <property type="protein sequence ID" value="KAG7286279.1"/>
    <property type="molecule type" value="Genomic_DNA"/>
</dbReference>
<accession>A0AAD4HU62</accession>
<dbReference type="InterPro" id="IPR002110">
    <property type="entry name" value="Ankyrin_rpt"/>
</dbReference>
<feature type="region of interest" description="Disordered" evidence="4">
    <location>
        <begin position="44"/>
        <end position="189"/>
    </location>
</feature>
<organism evidence="6 7">
    <name type="scientific">Staphylotrichum longicolle</name>
    <dbReference type="NCBI Taxonomy" id="669026"/>
    <lineage>
        <taxon>Eukaryota</taxon>
        <taxon>Fungi</taxon>
        <taxon>Dikarya</taxon>
        <taxon>Ascomycota</taxon>
        <taxon>Pezizomycotina</taxon>
        <taxon>Sordariomycetes</taxon>
        <taxon>Sordariomycetidae</taxon>
        <taxon>Sordariales</taxon>
        <taxon>Chaetomiaceae</taxon>
        <taxon>Staphylotrichum</taxon>
    </lineage>
</organism>
<dbReference type="PROSITE" id="PS50088">
    <property type="entry name" value="ANK_REPEAT"/>
    <property type="match status" value="3"/>
</dbReference>
<feature type="repeat" description="ANK" evidence="3">
    <location>
        <begin position="366"/>
        <end position="398"/>
    </location>
</feature>
<dbReference type="PANTHER" id="PTHR24189:SF50">
    <property type="entry name" value="ANKYRIN REPEAT AND SOCS BOX PROTEIN 2"/>
    <property type="match status" value="1"/>
</dbReference>
<feature type="repeat" description="ANK" evidence="3">
    <location>
        <begin position="399"/>
        <end position="431"/>
    </location>
</feature>
<feature type="compositionally biased region" description="Acidic residues" evidence="4">
    <location>
        <begin position="143"/>
        <end position="169"/>
    </location>
</feature>
<keyword evidence="2 3" id="KW-0040">ANK repeat</keyword>
<comment type="caution">
    <text evidence="6">The sequence shown here is derived from an EMBL/GenBank/DDBJ whole genome shotgun (WGS) entry which is preliminary data.</text>
</comment>
<dbReference type="InterPro" id="IPR036770">
    <property type="entry name" value="Ankyrin_rpt-contain_sf"/>
</dbReference>
<dbReference type="InterPro" id="IPR004330">
    <property type="entry name" value="FAR1_DNA_bnd_dom"/>
</dbReference>
<dbReference type="SUPFAM" id="SSF48403">
    <property type="entry name" value="Ankyrin repeat"/>
    <property type="match status" value="1"/>
</dbReference>
<evidence type="ECO:0000256" key="1">
    <source>
        <dbReference type="ARBA" id="ARBA00022737"/>
    </source>
</evidence>
<keyword evidence="7" id="KW-1185">Reference proteome</keyword>
<dbReference type="SMART" id="SM00248">
    <property type="entry name" value="ANK"/>
    <property type="match status" value="3"/>
</dbReference>
<name>A0AAD4HU62_9PEZI</name>
<proteinExistence type="predicted"/>
<evidence type="ECO:0000313" key="7">
    <source>
        <dbReference type="Proteomes" id="UP001197093"/>
    </source>
</evidence>
<dbReference type="InterPro" id="IPR050745">
    <property type="entry name" value="Multifunctional_regulatory"/>
</dbReference>
<feature type="repeat" description="ANK" evidence="3">
    <location>
        <begin position="432"/>
        <end position="464"/>
    </location>
</feature>
<feature type="compositionally biased region" description="Polar residues" evidence="4">
    <location>
        <begin position="1"/>
        <end position="15"/>
    </location>
</feature>
<protein>
    <recommendedName>
        <fullName evidence="5">FAR1 domain-containing protein</fullName>
    </recommendedName>
</protein>
<feature type="domain" description="FAR1" evidence="5">
    <location>
        <begin position="232"/>
        <end position="306"/>
    </location>
</feature>
<gene>
    <name evidence="6" type="ORF">NEMBOFW57_008587</name>
</gene>
<feature type="region of interest" description="Disordered" evidence="4">
    <location>
        <begin position="321"/>
        <end position="369"/>
    </location>
</feature>
<dbReference type="Gene3D" id="1.25.40.20">
    <property type="entry name" value="Ankyrin repeat-containing domain"/>
    <property type="match status" value="1"/>
</dbReference>
<feature type="compositionally biased region" description="Low complexity" evidence="4">
    <location>
        <begin position="78"/>
        <end position="91"/>
    </location>
</feature>
<feature type="region of interest" description="Disordered" evidence="4">
    <location>
        <begin position="459"/>
        <end position="515"/>
    </location>
</feature>
<dbReference type="Pfam" id="PF12796">
    <property type="entry name" value="Ank_2"/>
    <property type="match status" value="1"/>
</dbReference>
<evidence type="ECO:0000256" key="2">
    <source>
        <dbReference type="ARBA" id="ARBA00023043"/>
    </source>
</evidence>
<evidence type="ECO:0000313" key="6">
    <source>
        <dbReference type="EMBL" id="KAG7286279.1"/>
    </source>
</evidence>
<feature type="compositionally biased region" description="Basic and acidic residues" evidence="4">
    <location>
        <begin position="330"/>
        <end position="339"/>
    </location>
</feature>
<dbReference type="AlphaFoldDB" id="A0AAD4HU62"/>
<evidence type="ECO:0000256" key="4">
    <source>
        <dbReference type="SAM" id="MobiDB-lite"/>
    </source>
</evidence>
<reference evidence="6" key="1">
    <citation type="submission" date="2023-02" db="EMBL/GenBank/DDBJ databases">
        <authorList>
            <person name="Palmer J.M."/>
        </authorList>
    </citation>
    <scope>NUCLEOTIDE SEQUENCE</scope>
    <source>
        <strain evidence="6">FW57</strain>
    </source>
</reference>
<evidence type="ECO:0000259" key="5">
    <source>
        <dbReference type="Pfam" id="PF03101"/>
    </source>
</evidence>
<feature type="region of interest" description="Disordered" evidence="4">
    <location>
        <begin position="1"/>
        <end position="29"/>
    </location>
</feature>
<feature type="compositionally biased region" description="Low complexity" evidence="4">
    <location>
        <begin position="122"/>
        <end position="133"/>
    </location>
</feature>
<keyword evidence="1" id="KW-0677">Repeat</keyword>